<dbReference type="Proteomes" id="UP000828390">
    <property type="component" value="Unassembled WGS sequence"/>
</dbReference>
<comment type="caution">
    <text evidence="1">The sequence shown here is derived from an EMBL/GenBank/DDBJ whole genome shotgun (WGS) entry which is preliminary data.</text>
</comment>
<keyword evidence="2" id="KW-1185">Reference proteome</keyword>
<gene>
    <name evidence="1" type="ORF">DPMN_033747</name>
</gene>
<reference evidence="1" key="2">
    <citation type="submission" date="2020-11" db="EMBL/GenBank/DDBJ databases">
        <authorList>
            <person name="McCartney M.A."/>
            <person name="Auch B."/>
            <person name="Kono T."/>
            <person name="Mallez S."/>
            <person name="Becker A."/>
            <person name="Gohl D.M."/>
            <person name="Silverstein K.A.T."/>
            <person name="Koren S."/>
            <person name="Bechman K.B."/>
            <person name="Herman A."/>
            <person name="Abrahante J.E."/>
            <person name="Garbe J."/>
        </authorList>
    </citation>
    <scope>NUCLEOTIDE SEQUENCE</scope>
    <source>
        <strain evidence="1">Duluth1</strain>
        <tissue evidence="1">Whole animal</tissue>
    </source>
</reference>
<name>A0A9D4M692_DREPO</name>
<dbReference type="EMBL" id="JAIWYP010000002">
    <property type="protein sequence ID" value="KAH3870559.1"/>
    <property type="molecule type" value="Genomic_DNA"/>
</dbReference>
<proteinExistence type="predicted"/>
<dbReference type="AlphaFoldDB" id="A0A9D4M692"/>
<protein>
    <submittedName>
        <fullName evidence="1">Uncharacterized protein</fullName>
    </submittedName>
</protein>
<evidence type="ECO:0000313" key="1">
    <source>
        <dbReference type="EMBL" id="KAH3870559.1"/>
    </source>
</evidence>
<organism evidence="1 2">
    <name type="scientific">Dreissena polymorpha</name>
    <name type="common">Zebra mussel</name>
    <name type="synonym">Mytilus polymorpha</name>
    <dbReference type="NCBI Taxonomy" id="45954"/>
    <lineage>
        <taxon>Eukaryota</taxon>
        <taxon>Metazoa</taxon>
        <taxon>Spiralia</taxon>
        <taxon>Lophotrochozoa</taxon>
        <taxon>Mollusca</taxon>
        <taxon>Bivalvia</taxon>
        <taxon>Autobranchia</taxon>
        <taxon>Heteroconchia</taxon>
        <taxon>Euheterodonta</taxon>
        <taxon>Imparidentia</taxon>
        <taxon>Neoheterodontei</taxon>
        <taxon>Myida</taxon>
        <taxon>Dreissenoidea</taxon>
        <taxon>Dreissenidae</taxon>
        <taxon>Dreissena</taxon>
    </lineage>
</organism>
<evidence type="ECO:0000313" key="2">
    <source>
        <dbReference type="Proteomes" id="UP000828390"/>
    </source>
</evidence>
<reference evidence="1" key="1">
    <citation type="journal article" date="2019" name="bioRxiv">
        <title>The Genome of the Zebra Mussel, Dreissena polymorpha: A Resource for Invasive Species Research.</title>
        <authorList>
            <person name="McCartney M.A."/>
            <person name="Auch B."/>
            <person name="Kono T."/>
            <person name="Mallez S."/>
            <person name="Zhang Y."/>
            <person name="Obille A."/>
            <person name="Becker A."/>
            <person name="Abrahante J.E."/>
            <person name="Garbe J."/>
            <person name="Badalamenti J.P."/>
            <person name="Herman A."/>
            <person name="Mangelson H."/>
            <person name="Liachko I."/>
            <person name="Sullivan S."/>
            <person name="Sone E.D."/>
            <person name="Koren S."/>
            <person name="Silverstein K.A.T."/>
            <person name="Beckman K.B."/>
            <person name="Gohl D.M."/>
        </authorList>
    </citation>
    <scope>NUCLEOTIDE SEQUENCE</scope>
    <source>
        <strain evidence="1">Duluth1</strain>
        <tissue evidence="1">Whole animal</tissue>
    </source>
</reference>
<accession>A0A9D4M692</accession>
<sequence length="58" mass="5620">MSFFGSAFGGQNTSFGSVFGGNTPSTTPAFGATPSAFGMANPVGSANPPSAFGGNHFA</sequence>